<proteinExistence type="predicted"/>
<dbReference type="PANTHER" id="PTHR37841">
    <property type="entry name" value="GLR2918 PROTEIN"/>
    <property type="match status" value="1"/>
</dbReference>
<dbReference type="PANTHER" id="PTHR37841:SF1">
    <property type="entry name" value="DUF3298 DOMAIN-CONTAINING PROTEIN"/>
    <property type="match status" value="1"/>
</dbReference>
<dbReference type="AlphaFoldDB" id="A0A1U7J8C3"/>
<dbReference type="RefSeq" id="WP_073607637.1">
    <property type="nucleotide sequence ID" value="NZ_MRCG01000003.1"/>
</dbReference>
<dbReference type="Proteomes" id="UP000185557">
    <property type="component" value="Unassembled WGS sequence"/>
</dbReference>
<dbReference type="EMBL" id="MRCG01000003">
    <property type="protein sequence ID" value="OKH49530.1"/>
    <property type="molecule type" value="Genomic_DNA"/>
</dbReference>
<keyword evidence="4" id="KW-1185">Reference proteome</keyword>
<dbReference type="InterPro" id="IPR001119">
    <property type="entry name" value="SLH_dom"/>
</dbReference>
<feature type="domain" description="SLH" evidence="2">
    <location>
        <begin position="86"/>
        <end position="149"/>
    </location>
</feature>
<feature type="chain" id="PRO_5012414293" description="SLH domain-containing protein" evidence="1">
    <location>
        <begin position="24"/>
        <end position="542"/>
    </location>
</feature>
<sequence length="542" mass="58480">MTALKLLRSIALSATATVTWALAASSGLAFSDTQSHWAATCIDQLAAQRRVSGYPEGTFRPQATLTRTEFAVLMLNSFGEVEPTRSAPTFRDVPASFWGYRAIRDAYAREFFSGYPDGTFRPTEAIPRVQAIAILANATHMSSPEAAETVLQRYFDDAQQVPAYARTAIAAGTAGRLVVNHPNVRQLQPNRAITRGEVAALICQSLNLARTVPVQYVAGDRTVFTIPPELGGFERFSEGLVPFLVNGKVGYMNEQGATVIAPQFDEGGAFSDGLAAVRVGAEWGFIDRTGAYVIPLQFATRPDDFSDGLSAIRTVDGLTRFMTKTGAIAIQPQPYYATSFTEGLAAISVNGQSGFIDKTGAIAIQPRFEQVRAFSDGLAAVKVRHSPTANALWGYIDRTGAFVIEPQYTDAEPFSEGLAAVLGLNGDGRTWGYINRAGETAIQPQFFAHAEYQGPVTTPFSGGIAMVRRGEQAGFIDRTGRYAIATQFVDADRVSNGMARVNVGGTWTRVQTGCTQSDGCFYSSQLRGGKWGYIQMPRTANP</sequence>
<organism evidence="3 4">
    <name type="scientific">Phormidium tenue NIES-30</name>
    <dbReference type="NCBI Taxonomy" id="549789"/>
    <lineage>
        <taxon>Bacteria</taxon>
        <taxon>Bacillati</taxon>
        <taxon>Cyanobacteriota</taxon>
        <taxon>Cyanophyceae</taxon>
        <taxon>Oscillatoriophycideae</taxon>
        <taxon>Oscillatoriales</taxon>
        <taxon>Oscillatoriaceae</taxon>
        <taxon>Phormidium</taxon>
    </lineage>
</organism>
<evidence type="ECO:0000256" key="1">
    <source>
        <dbReference type="SAM" id="SignalP"/>
    </source>
</evidence>
<name>A0A1U7J8C3_9CYAN</name>
<evidence type="ECO:0000259" key="2">
    <source>
        <dbReference type="PROSITE" id="PS51272"/>
    </source>
</evidence>
<dbReference type="Pfam" id="PF00395">
    <property type="entry name" value="SLH"/>
    <property type="match status" value="2"/>
</dbReference>
<gene>
    <name evidence="3" type="ORF">NIES30_06710</name>
</gene>
<dbReference type="PROSITE" id="PS51272">
    <property type="entry name" value="SLH"/>
    <property type="match status" value="3"/>
</dbReference>
<evidence type="ECO:0000313" key="3">
    <source>
        <dbReference type="EMBL" id="OKH49530.1"/>
    </source>
</evidence>
<protein>
    <recommendedName>
        <fullName evidence="2">SLH domain-containing protein</fullName>
    </recommendedName>
</protein>
<reference evidence="3 4" key="1">
    <citation type="submission" date="2016-11" db="EMBL/GenBank/DDBJ databases">
        <title>Draft Genome Sequences of Nine Cyanobacterial Strains from Diverse Habitats.</title>
        <authorList>
            <person name="Zhu T."/>
            <person name="Hou S."/>
            <person name="Lu X."/>
            <person name="Hess W.R."/>
        </authorList>
    </citation>
    <scope>NUCLEOTIDE SEQUENCE [LARGE SCALE GENOMIC DNA]</scope>
    <source>
        <strain evidence="3 4">NIES-30</strain>
    </source>
</reference>
<dbReference type="STRING" id="549789.NIES30_06710"/>
<dbReference type="OrthoDB" id="9759810at2"/>
<feature type="domain" description="SLH" evidence="2">
    <location>
        <begin position="25"/>
        <end position="85"/>
    </location>
</feature>
<feature type="signal peptide" evidence="1">
    <location>
        <begin position="1"/>
        <end position="23"/>
    </location>
</feature>
<comment type="caution">
    <text evidence="3">The sequence shown here is derived from an EMBL/GenBank/DDBJ whole genome shotgun (WGS) entry which is preliminary data.</text>
</comment>
<dbReference type="InterPro" id="IPR032774">
    <property type="entry name" value="WG_beta_rep"/>
</dbReference>
<accession>A0A1U7J8C3</accession>
<evidence type="ECO:0000313" key="4">
    <source>
        <dbReference type="Proteomes" id="UP000185557"/>
    </source>
</evidence>
<dbReference type="SUPFAM" id="SSF69360">
    <property type="entry name" value="Cell wall binding repeat"/>
    <property type="match status" value="1"/>
</dbReference>
<feature type="domain" description="SLH" evidence="2">
    <location>
        <begin position="152"/>
        <end position="216"/>
    </location>
</feature>
<dbReference type="Pfam" id="PF14903">
    <property type="entry name" value="WG_beta_rep"/>
    <property type="match status" value="7"/>
</dbReference>
<keyword evidence="1" id="KW-0732">Signal</keyword>